<evidence type="ECO:0000313" key="1">
    <source>
        <dbReference type="EMBL" id="OOM52472.1"/>
    </source>
</evidence>
<name>A0A1S8RH21_CLOBE</name>
<protein>
    <recommendedName>
        <fullName evidence="3">Carboxypeptidase regulatory-like domain-containing protein</fullName>
    </recommendedName>
</protein>
<dbReference type="Proteomes" id="UP000190973">
    <property type="component" value="Unassembled WGS sequence"/>
</dbReference>
<dbReference type="RefSeq" id="WP_206154677.1">
    <property type="nucleotide sequence ID" value="NZ_JABAGD010000019.1"/>
</dbReference>
<proteinExistence type="predicted"/>
<comment type="caution">
    <text evidence="1">The sequence shown here is derived from an EMBL/GenBank/DDBJ whole genome shotgun (WGS) entry which is preliminary data.</text>
</comment>
<evidence type="ECO:0000313" key="2">
    <source>
        <dbReference type="Proteomes" id="UP000190973"/>
    </source>
</evidence>
<organism evidence="1 2">
    <name type="scientific">Clostridium beijerinckii</name>
    <name type="common">Clostridium MP</name>
    <dbReference type="NCBI Taxonomy" id="1520"/>
    <lineage>
        <taxon>Bacteria</taxon>
        <taxon>Bacillati</taxon>
        <taxon>Bacillota</taxon>
        <taxon>Clostridia</taxon>
        <taxon>Eubacteriales</taxon>
        <taxon>Clostridiaceae</taxon>
        <taxon>Clostridium</taxon>
    </lineage>
</organism>
<dbReference type="SUPFAM" id="SSF49464">
    <property type="entry name" value="Carboxypeptidase regulatory domain-like"/>
    <property type="match status" value="1"/>
</dbReference>
<reference evidence="1 2" key="1">
    <citation type="submission" date="2016-05" db="EMBL/GenBank/DDBJ databases">
        <title>Microbial solvent formation.</title>
        <authorList>
            <person name="Poehlein A."/>
            <person name="Montoya Solano J.D."/>
            <person name="Flitsch S."/>
            <person name="Krabben P."/>
            <person name="Duerre P."/>
            <person name="Daniel R."/>
        </authorList>
    </citation>
    <scope>NUCLEOTIDE SEQUENCE [LARGE SCALE GENOMIC DNA]</scope>
    <source>
        <strain evidence="1 2">DSM 53</strain>
    </source>
</reference>
<dbReference type="InterPro" id="IPR008969">
    <property type="entry name" value="CarboxyPept-like_regulatory"/>
</dbReference>
<gene>
    <name evidence="1" type="ORF">CLBCK_48870</name>
</gene>
<dbReference type="AlphaFoldDB" id="A0A1S8RH21"/>
<dbReference type="EMBL" id="LZZI01000207">
    <property type="protein sequence ID" value="OOM52472.1"/>
    <property type="molecule type" value="Genomic_DNA"/>
</dbReference>
<accession>A0A1S8RH21</accession>
<evidence type="ECO:0008006" key="3">
    <source>
        <dbReference type="Google" id="ProtNLM"/>
    </source>
</evidence>
<sequence length="106" mass="12416">MSSYAEIVITPRELKLHRIINKKIVVKRKRTILIEGKILDRKSNPIDGAIIAIKKIDYNYKPYKAIDVGYTISNKHGEYAIVLEKLYNINYKIKVYEPQIKLLNQK</sequence>